<dbReference type="AlphaFoldDB" id="A0A0H4VE17"/>
<evidence type="ECO:0000256" key="7">
    <source>
        <dbReference type="ARBA" id="ARBA00023237"/>
    </source>
</evidence>
<keyword evidence="5" id="KW-0812">Transmembrane</keyword>
<organism evidence="10 11">
    <name type="scientific">Aurantiacibacter atlanticus</name>
    <dbReference type="NCBI Taxonomy" id="1648404"/>
    <lineage>
        <taxon>Bacteria</taxon>
        <taxon>Pseudomonadati</taxon>
        <taxon>Pseudomonadota</taxon>
        <taxon>Alphaproteobacteria</taxon>
        <taxon>Sphingomonadales</taxon>
        <taxon>Erythrobacteraceae</taxon>
        <taxon>Aurantiacibacter</taxon>
    </lineage>
</organism>
<dbReference type="Pfam" id="PF02321">
    <property type="entry name" value="OEP"/>
    <property type="match status" value="2"/>
</dbReference>
<evidence type="ECO:0000256" key="6">
    <source>
        <dbReference type="ARBA" id="ARBA00023136"/>
    </source>
</evidence>
<protein>
    <recommendedName>
        <fullName evidence="12">Outer membrane efflux protein</fullName>
    </recommendedName>
</protein>
<evidence type="ECO:0000256" key="1">
    <source>
        <dbReference type="ARBA" id="ARBA00004442"/>
    </source>
</evidence>
<dbReference type="PANTHER" id="PTHR30026">
    <property type="entry name" value="OUTER MEMBRANE PROTEIN TOLC"/>
    <property type="match status" value="1"/>
</dbReference>
<dbReference type="STRING" id="1648404.CP97_03725"/>
<dbReference type="RefSeq" id="WP_048884842.1">
    <property type="nucleotide sequence ID" value="NZ_CP011310.1"/>
</dbReference>
<keyword evidence="8" id="KW-0175">Coiled coil</keyword>
<dbReference type="GO" id="GO:0015288">
    <property type="term" value="F:porin activity"/>
    <property type="evidence" value="ECO:0007669"/>
    <property type="project" value="TreeGrafter"/>
</dbReference>
<evidence type="ECO:0000313" key="11">
    <source>
        <dbReference type="Proteomes" id="UP000059113"/>
    </source>
</evidence>
<evidence type="ECO:0008006" key="12">
    <source>
        <dbReference type="Google" id="ProtNLM"/>
    </source>
</evidence>
<dbReference type="SUPFAM" id="SSF56954">
    <property type="entry name" value="Outer membrane efflux proteins (OEP)"/>
    <property type="match status" value="1"/>
</dbReference>
<feature type="chain" id="PRO_5005210734" description="Outer membrane efflux protein" evidence="9">
    <location>
        <begin position="23"/>
        <end position="456"/>
    </location>
</feature>
<keyword evidence="7" id="KW-0998">Cell outer membrane</keyword>
<gene>
    <name evidence="10" type="ORF">CP97_03725</name>
</gene>
<comment type="subcellular location">
    <subcellularLocation>
        <location evidence="1">Cell outer membrane</location>
    </subcellularLocation>
</comment>
<evidence type="ECO:0000256" key="3">
    <source>
        <dbReference type="ARBA" id="ARBA00022448"/>
    </source>
</evidence>
<evidence type="ECO:0000256" key="2">
    <source>
        <dbReference type="ARBA" id="ARBA00007613"/>
    </source>
</evidence>
<accession>A0A0H4VE17</accession>
<reference evidence="10 11" key="1">
    <citation type="journal article" date="2015" name="Int. J. Syst. Evol. Microbiol.">
        <title>Erythrobacter atlanticus sp. nov., a bacterium from ocean sediment able to degrade polycyclic aromatic hydrocarbons.</title>
        <authorList>
            <person name="Zhuang L."/>
            <person name="Liu Y."/>
            <person name="Wang L."/>
            <person name="Wang W."/>
            <person name="Shao Z."/>
        </authorList>
    </citation>
    <scope>NUCLEOTIDE SEQUENCE [LARGE SCALE GENOMIC DNA]</scope>
    <source>
        <strain evidence="11">s21-N3</strain>
    </source>
</reference>
<evidence type="ECO:0000256" key="5">
    <source>
        <dbReference type="ARBA" id="ARBA00022692"/>
    </source>
</evidence>
<comment type="similarity">
    <text evidence="2">Belongs to the outer membrane factor (OMF) (TC 1.B.17) family.</text>
</comment>
<feature type="coiled-coil region" evidence="8">
    <location>
        <begin position="341"/>
        <end position="368"/>
    </location>
</feature>
<name>A0A0H4VE17_9SPHN</name>
<keyword evidence="9" id="KW-0732">Signal</keyword>
<sequence>MRVFLRTVPYACLILTASSVSAQITPANSVEEGKGGQEPAVNVAQAYGPPAIAAELARAPPPVAIPDPLDLAAALAAATHPLVDASEAEAEALGSEYRGARWLRYPSLSVEALAATEGSSFADQDGLALNAILEQPVWTGGRISGQIDRARSTLRAGEDRVTEAQRNIVLRVVEAYYDLVRSHERFAVIDASLEEHGTLLGSIGRRVEQQVSPAADLTLGRSRTAQVELERALADEGRSSARVRLLELTGGVAIEPVLPPSSVADILPTEELALAEALACSPSLAALTDLIDVAEADKDIARSQLWPQLLLQLSQNEITGARAAIVLRAQMGNGLSQFTAIDTSKARIQRALAEFGDAERQLREQLRRDYVLVRASRARVEAGVMAADTAAQIIESYRRQFIAGRRSWLDVMNATREATSARLSEMDARVAAAQGTARILALTCRWRPFGSQGALQ</sequence>
<evidence type="ECO:0000256" key="9">
    <source>
        <dbReference type="SAM" id="SignalP"/>
    </source>
</evidence>
<dbReference type="Proteomes" id="UP000059113">
    <property type="component" value="Chromosome"/>
</dbReference>
<feature type="signal peptide" evidence="9">
    <location>
        <begin position="1"/>
        <end position="22"/>
    </location>
</feature>
<dbReference type="GO" id="GO:0009279">
    <property type="term" value="C:cell outer membrane"/>
    <property type="evidence" value="ECO:0007669"/>
    <property type="project" value="UniProtKB-SubCell"/>
</dbReference>
<dbReference type="GO" id="GO:1990281">
    <property type="term" value="C:efflux pump complex"/>
    <property type="evidence" value="ECO:0007669"/>
    <property type="project" value="TreeGrafter"/>
</dbReference>
<keyword evidence="4" id="KW-1134">Transmembrane beta strand</keyword>
<dbReference type="GO" id="GO:0015562">
    <property type="term" value="F:efflux transmembrane transporter activity"/>
    <property type="evidence" value="ECO:0007669"/>
    <property type="project" value="InterPro"/>
</dbReference>
<dbReference type="PANTHER" id="PTHR30026:SF22">
    <property type="entry name" value="OUTER MEMBRANE EFFLUX PROTEIN"/>
    <property type="match status" value="1"/>
</dbReference>
<dbReference type="OrthoDB" id="5296315at2"/>
<keyword evidence="6" id="KW-0472">Membrane</keyword>
<dbReference type="InterPro" id="IPR051906">
    <property type="entry name" value="TolC-like"/>
</dbReference>
<evidence type="ECO:0000256" key="4">
    <source>
        <dbReference type="ARBA" id="ARBA00022452"/>
    </source>
</evidence>
<evidence type="ECO:0000256" key="8">
    <source>
        <dbReference type="SAM" id="Coils"/>
    </source>
</evidence>
<dbReference type="PATRIC" id="fig|1648404.4.peg.785"/>
<reference evidence="11" key="2">
    <citation type="submission" date="2015-04" db="EMBL/GenBank/DDBJ databases">
        <title>The complete genome sequence of Erythrobacter sp. s21-N3.</title>
        <authorList>
            <person name="Zhuang L."/>
            <person name="Liu Y."/>
            <person name="Shao Z."/>
        </authorList>
    </citation>
    <scope>NUCLEOTIDE SEQUENCE [LARGE SCALE GENOMIC DNA]</scope>
    <source>
        <strain evidence="11">s21-N3</strain>
    </source>
</reference>
<keyword evidence="3" id="KW-0813">Transport</keyword>
<dbReference type="EMBL" id="CP011310">
    <property type="protein sequence ID" value="AKQ41339.1"/>
    <property type="molecule type" value="Genomic_DNA"/>
</dbReference>
<dbReference type="InterPro" id="IPR003423">
    <property type="entry name" value="OMP_efflux"/>
</dbReference>
<keyword evidence="11" id="KW-1185">Reference proteome</keyword>
<dbReference type="KEGG" id="ery:CP97_03725"/>
<evidence type="ECO:0000313" key="10">
    <source>
        <dbReference type="EMBL" id="AKQ41339.1"/>
    </source>
</evidence>
<proteinExistence type="inferred from homology"/>
<dbReference type="Gene3D" id="1.20.1600.10">
    <property type="entry name" value="Outer membrane efflux proteins (OEP)"/>
    <property type="match status" value="1"/>
</dbReference>